<name>A0A3A1P6P1_9SPHN</name>
<organism evidence="1 2">
    <name type="scientific">Aurantiacibacter xanthus</name>
    <dbReference type="NCBI Taxonomy" id="1784712"/>
    <lineage>
        <taxon>Bacteria</taxon>
        <taxon>Pseudomonadati</taxon>
        <taxon>Pseudomonadota</taxon>
        <taxon>Alphaproteobacteria</taxon>
        <taxon>Sphingomonadales</taxon>
        <taxon>Erythrobacteraceae</taxon>
        <taxon>Aurantiacibacter</taxon>
    </lineage>
</organism>
<proteinExistence type="predicted"/>
<dbReference type="AlphaFoldDB" id="A0A3A1P6P1"/>
<comment type="caution">
    <text evidence="1">The sequence shown here is derived from an EMBL/GenBank/DDBJ whole genome shotgun (WGS) entry which is preliminary data.</text>
</comment>
<dbReference type="OrthoDB" id="7410262at2"/>
<sequence length="113" mass="13088">MPDFVEEWGLAMMTPEEEFQLQKMDFPITVFRGGTGTFKEVAEGVSWTLKPEIAAFYASTWPKRWGDEREPLILTMQVEEEEVHAYLNGRGEAELLIPYSVHLKKSMKVVDYQ</sequence>
<gene>
    <name evidence="1" type="ORF">D2V17_07395</name>
</gene>
<evidence type="ECO:0000313" key="1">
    <source>
        <dbReference type="EMBL" id="RIV88475.1"/>
    </source>
</evidence>
<keyword evidence="2" id="KW-1185">Reference proteome</keyword>
<evidence type="ECO:0000313" key="2">
    <source>
        <dbReference type="Proteomes" id="UP000265366"/>
    </source>
</evidence>
<protein>
    <submittedName>
        <fullName evidence="1">Uncharacterized protein</fullName>
    </submittedName>
</protein>
<reference evidence="1 2" key="1">
    <citation type="submission" date="2018-08" db="EMBL/GenBank/DDBJ databases">
        <title>Erythrobacter zhengii sp.nov., a bacterium isolated from deep-sea sediment.</title>
        <authorList>
            <person name="Fang C."/>
            <person name="Wu Y.-H."/>
            <person name="Sun C."/>
            <person name="Wang H."/>
            <person name="Cheng H."/>
            <person name="Meng F.-X."/>
            <person name="Wang C.-S."/>
            <person name="Xu X.-W."/>
        </authorList>
    </citation>
    <scope>NUCLEOTIDE SEQUENCE [LARGE SCALE GENOMIC DNA]</scope>
    <source>
        <strain evidence="1 2">CCTCC AB 2015396</strain>
    </source>
</reference>
<accession>A0A3A1P6P1</accession>
<dbReference type="Proteomes" id="UP000265366">
    <property type="component" value="Unassembled WGS sequence"/>
</dbReference>
<dbReference type="EMBL" id="QXFM01000068">
    <property type="protein sequence ID" value="RIV88475.1"/>
    <property type="molecule type" value="Genomic_DNA"/>
</dbReference>